<evidence type="ECO:0000313" key="3">
    <source>
        <dbReference type="EMBL" id="CAB49157.1"/>
    </source>
</evidence>
<keyword evidence="5" id="KW-1185">Reference proteome</keyword>
<dbReference type="NCBIfam" id="TIGR01549">
    <property type="entry name" value="HAD-SF-IA-v1"/>
    <property type="match status" value="1"/>
</dbReference>
<dbReference type="Proteomes" id="UP000009139">
    <property type="component" value="Chromosome"/>
</dbReference>
<proteinExistence type="inferred from homology"/>
<comment type="similarity">
    <text evidence="1">Belongs to the HAD-like hydrolase superfamily.</text>
</comment>
<organism evidence="3 5">
    <name type="scientific">Pyrococcus abyssi (strain GE5 / Orsay)</name>
    <dbReference type="NCBI Taxonomy" id="272844"/>
    <lineage>
        <taxon>Archaea</taxon>
        <taxon>Methanobacteriati</taxon>
        <taxon>Methanobacteriota</taxon>
        <taxon>Thermococci</taxon>
        <taxon>Thermococcales</taxon>
        <taxon>Thermococcaceae</taxon>
        <taxon>Pyrococcus</taxon>
    </lineage>
</organism>
<dbReference type="SFLD" id="SFLDG01135">
    <property type="entry name" value="C1.5.6:_HAD__Beta-PGM__Phospha"/>
    <property type="match status" value="1"/>
</dbReference>
<reference evidence="3" key="2">
    <citation type="journal article" date="2000" name="J. Mol. Biol.">
        <title>Archaeal homologs of eukaryotic methylation guide small nucleolar RNAs: lessons from the Pyrococcus genomes.</title>
        <authorList>
            <person name="Gaspin C."/>
            <person name="Cavaille J."/>
            <person name="Erauso G."/>
        </authorList>
    </citation>
    <scope>NUCLEOTIDE SEQUENCE</scope>
    <source>
        <strain evidence="3">Orsay</strain>
    </source>
</reference>
<dbReference type="HOGENOM" id="CLU_045011_8_3_2"/>
<evidence type="ECO:0000313" key="5">
    <source>
        <dbReference type="Proteomes" id="UP000000810"/>
    </source>
</evidence>
<accession>Q9V241</accession>
<dbReference type="SUPFAM" id="SSF56784">
    <property type="entry name" value="HAD-like"/>
    <property type="match status" value="1"/>
</dbReference>
<evidence type="ECO:0000256" key="1">
    <source>
        <dbReference type="ARBA" id="ARBA00007958"/>
    </source>
</evidence>
<dbReference type="SFLD" id="SFLDG01129">
    <property type="entry name" value="C1.5:_HAD__Beta-PGM__Phosphata"/>
    <property type="match status" value="1"/>
</dbReference>
<dbReference type="Pfam" id="PF00702">
    <property type="entry name" value="Hydrolase"/>
    <property type="match status" value="1"/>
</dbReference>
<dbReference type="GO" id="GO:0016787">
    <property type="term" value="F:hydrolase activity"/>
    <property type="evidence" value="ECO:0007669"/>
    <property type="project" value="UniProtKB-KW"/>
</dbReference>
<gene>
    <name evidence="3" type="ordered locus">PAB2197</name>
</gene>
<dbReference type="PRINTS" id="PR00413">
    <property type="entry name" value="HADHALOGNASE"/>
</dbReference>
<dbReference type="KEGG" id="pab:PAB2197"/>
<dbReference type="EMBL" id="HE613800">
    <property type="protein sequence ID" value="CCE69609.1"/>
    <property type="molecule type" value="Genomic_DNA"/>
</dbReference>
<reference evidence="3" key="1">
    <citation type="submission" date="1999-07" db="EMBL/GenBank/DDBJ databases">
        <authorList>
            <person name="Genoscope"/>
        </authorList>
    </citation>
    <scope>NUCLEOTIDE SEQUENCE</scope>
    <source>
        <strain evidence="3">Orsay</strain>
    </source>
</reference>
<dbReference type="Gene3D" id="1.10.150.400">
    <property type="match status" value="1"/>
</dbReference>
<dbReference type="eggNOG" id="arCOG02291">
    <property type="taxonomic scope" value="Archaea"/>
</dbReference>
<name>Q9V241_PYRAB</name>
<dbReference type="InterPro" id="IPR051540">
    <property type="entry name" value="S-2-haloacid_dehalogenase"/>
</dbReference>
<dbReference type="AlphaFoldDB" id="Q9V241"/>
<evidence type="ECO:0000313" key="4">
    <source>
        <dbReference type="EMBL" id="CCE69609.1"/>
    </source>
</evidence>
<dbReference type="STRING" id="272844.PAB2197"/>
<evidence type="ECO:0000256" key="2">
    <source>
        <dbReference type="ARBA" id="ARBA00022801"/>
    </source>
</evidence>
<dbReference type="PIR" id="F75213">
    <property type="entry name" value="F75213"/>
</dbReference>
<dbReference type="PATRIC" id="fig|272844.11.peg.249"/>
<reference evidence="3" key="3">
    <citation type="journal article" date="2001" name="Genome Res.">
        <title>Genome evolution at the genus level: comparison of three complete genomes of hyperthermophilic archaea.</title>
        <authorList>
            <person name="Lecompte O."/>
            <person name="Ripp R."/>
            <person name="Puzos-Barbe V."/>
            <person name="Duprat S."/>
            <person name="Heilig R."/>
            <person name="Dietrich J."/>
            <person name="Thierry J.C."/>
            <person name="Poch O."/>
        </authorList>
    </citation>
    <scope>NUCLEOTIDE SEQUENCE</scope>
    <source>
        <strain evidence="3">Orsay</strain>
    </source>
</reference>
<dbReference type="RefSeq" id="WP_010867357.1">
    <property type="nucleotide sequence ID" value="NC_000868.1"/>
</dbReference>
<dbReference type="Proteomes" id="UP000000810">
    <property type="component" value="Chromosome"/>
</dbReference>
<sequence length="233" mass="26533">MIKLVTFDVWNTLLDLNVMLDEFSFQLGKVGGLCVADVVRAVMEVREEIKRMRAKASEDPREVLTGSQRMLAERLNIDIELIKRATARAVLNVDERIVIDGAIDALKLVKEKGIKAAVLGNVMFWPGSYTRILLEKFGMLDYIDKTFFADEVLSYKPRREMFEKVLTSFNVEPKEALHVGDTYAEDYQGAIRVGMWAAWINPEAKEVKRIEERGFEISNVAQVGDVIEMISRI</sequence>
<reference evidence="4 6" key="5">
    <citation type="journal article" date="2012" name="Curr. Microbiol.">
        <title>Re-annotation of two hyperthermophilic archaea Pyrococcus abyssi GE5 and Pyrococcus furiosus DSM 3638.</title>
        <authorList>
            <person name="Gao J."/>
            <person name="Wang J."/>
        </authorList>
    </citation>
    <scope>GENOME REANNOTATION</scope>
    <source>
        <strain evidence="4">GE5</strain>
        <strain evidence="6">GE5 / Orsay</strain>
    </source>
</reference>
<dbReference type="InterPro" id="IPR036412">
    <property type="entry name" value="HAD-like_sf"/>
</dbReference>
<dbReference type="PANTHER" id="PTHR43316">
    <property type="entry name" value="HYDROLASE, HALOACID DELAHOGENASE-RELATED"/>
    <property type="match status" value="1"/>
</dbReference>
<evidence type="ECO:0000313" key="6">
    <source>
        <dbReference type="Proteomes" id="UP000009139"/>
    </source>
</evidence>
<dbReference type="EMBL" id="AJ248283">
    <property type="protein sequence ID" value="CAB49157.1"/>
    <property type="molecule type" value="Genomic_DNA"/>
</dbReference>
<dbReference type="SFLD" id="SFLDS00003">
    <property type="entry name" value="Haloacid_Dehalogenase"/>
    <property type="match status" value="1"/>
</dbReference>
<keyword evidence="2 3" id="KW-0378">Hydrolase</keyword>
<protein>
    <submittedName>
        <fullName evidence="3">Haloacid dehalogenase-like hydrolase</fullName>
    </submittedName>
    <submittedName>
        <fullName evidence="4">Hydrolase, HAD superfamily</fullName>
    </submittedName>
</protein>
<reference evidence="3 5" key="4">
    <citation type="journal article" date="2003" name="Mol. Microbiol.">
        <title>An integrated analysis of the genome of the hyperthermophilic archaeon Pyrococcus abyssi.</title>
        <authorList>
            <person name="Cohen G."/>
            <person name="Barbe V."/>
            <person name="Flament D."/>
            <person name="Galperin M."/>
            <person name="Heilig R."/>
            <person name="Ripp R."/>
            <person name="Lecompte O."/>
            <person name="Prieur D."/>
            <person name="Poch O."/>
            <person name="Quellerou J."/>
            <person name="Thierry J.C."/>
            <person name="Van der Oost J."/>
            <person name="Weissenbach J."/>
            <person name="Zivanovic Y."/>
            <person name="Forterre P."/>
        </authorList>
    </citation>
    <scope>NUCLEOTIDE SEQUENCE [LARGE SCALE GENOMIC DNA]</scope>
    <source>
        <strain evidence="5">GE5 / Orsay</strain>
        <strain evidence="3">Orsay</strain>
    </source>
</reference>
<dbReference type="InterPro" id="IPR023214">
    <property type="entry name" value="HAD_sf"/>
</dbReference>
<dbReference type="PANTHER" id="PTHR43316:SF3">
    <property type="entry name" value="HALOACID DEHALOGENASE, TYPE II (AFU_ORTHOLOGUE AFUA_2G07750)-RELATED"/>
    <property type="match status" value="1"/>
</dbReference>
<dbReference type="Gene3D" id="3.40.50.1000">
    <property type="entry name" value="HAD superfamily/HAD-like"/>
    <property type="match status" value="1"/>
</dbReference>
<dbReference type="InterPro" id="IPR006439">
    <property type="entry name" value="HAD-SF_hydro_IA"/>
</dbReference>